<dbReference type="OrthoDB" id="79762at2759"/>
<dbReference type="GO" id="GO:0003684">
    <property type="term" value="F:damaged DNA binding"/>
    <property type="evidence" value="ECO:0007669"/>
    <property type="project" value="TreeGrafter"/>
</dbReference>
<feature type="compositionally biased region" description="Basic and acidic residues" evidence="4">
    <location>
        <begin position="100"/>
        <end position="114"/>
    </location>
</feature>
<evidence type="ECO:0000256" key="4">
    <source>
        <dbReference type="SAM" id="MobiDB-lite"/>
    </source>
</evidence>
<dbReference type="InterPro" id="IPR033316">
    <property type="entry name" value="RBBP8-like"/>
</dbReference>
<sequence>MVHAGRHGDGEEAVAPPHWQHERAQLLETIHKQQTDATRLAKRFKLLQQTLAEQQKVLDRYQKALYASGNVEQVDTIDEKRNEQDGNRSGLVSRPQKRVRLVDEARSEPTETKPRKPTKPTWAVTDNSRSKSETKDQDHDTWMSRRKDLHAEAKRGELDTRTRTPSLGVVEKLPEKRRVTPSPKQHVDGESSDSDGFLDDAVPVRSANPPVALAKPAHNRQRDFPLSRFTKRPSSEAVSLPARDEENKENAFAYVEVVRNRAERASLPGHDCLECRKYYQALDGLISAEEIENQMNKCSRHRARFEPYNTPDDFWRLSFPDSASVPPDHF</sequence>
<feature type="compositionally biased region" description="Basic and acidic residues" evidence="4">
    <location>
        <begin position="128"/>
        <end position="162"/>
    </location>
</feature>
<dbReference type="GO" id="GO:0005634">
    <property type="term" value="C:nucleus"/>
    <property type="evidence" value="ECO:0007669"/>
    <property type="project" value="UniProtKB-SubCell"/>
</dbReference>
<keyword evidence="7" id="KW-1185">Reference proteome</keyword>
<dbReference type="AlphaFoldDB" id="A0A8K1CQK3"/>
<proteinExistence type="predicted"/>
<dbReference type="GO" id="GO:0010792">
    <property type="term" value="P:DNA double-strand break processing involved in repair via single-strand annealing"/>
    <property type="evidence" value="ECO:0007669"/>
    <property type="project" value="TreeGrafter"/>
</dbReference>
<comment type="caution">
    <text evidence="6">The sequence shown here is derived from an EMBL/GenBank/DDBJ whole genome shotgun (WGS) entry which is preliminary data.</text>
</comment>
<feature type="region of interest" description="Disordered" evidence="4">
    <location>
        <begin position="76"/>
        <end position="244"/>
    </location>
</feature>
<dbReference type="PANTHER" id="PTHR15107:SF0">
    <property type="entry name" value="DNA ENDONUCLEASE ACTIVATOR CTP1 C-TERMINAL DOMAIN-CONTAINING PROTEIN"/>
    <property type="match status" value="1"/>
</dbReference>
<evidence type="ECO:0000256" key="3">
    <source>
        <dbReference type="ARBA" id="ARBA00023242"/>
    </source>
</evidence>
<feature type="domain" description="DNA endonuclease activator Ctp1 C-terminal" evidence="5">
    <location>
        <begin position="288"/>
        <end position="322"/>
    </location>
</feature>
<dbReference type="Proteomes" id="UP000794436">
    <property type="component" value="Unassembled WGS sequence"/>
</dbReference>
<evidence type="ECO:0000313" key="7">
    <source>
        <dbReference type="Proteomes" id="UP000794436"/>
    </source>
</evidence>
<gene>
    <name evidence="6" type="ORF">Poli38472_007673</name>
</gene>
<dbReference type="InterPro" id="IPR013882">
    <property type="entry name" value="Ctp1_C"/>
</dbReference>
<evidence type="ECO:0000256" key="2">
    <source>
        <dbReference type="ARBA" id="ARBA00022763"/>
    </source>
</evidence>
<evidence type="ECO:0000259" key="5">
    <source>
        <dbReference type="Pfam" id="PF08573"/>
    </source>
</evidence>
<keyword evidence="3" id="KW-0539">Nucleus</keyword>
<evidence type="ECO:0000256" key="1">
    <source>
        <dbReference type="ARBA" id="ARBA00004123"/>
    </source>
</evidence>
<accession>A0A8K1CQK3</accession>
<keyword evidence="2" id="KW-0227">DNA damage</keyword>
<organism evidence="6 7">
    <name type="scientific">Pythium oligandrum</name>
    <name type="common">Mycoparasitic fungus</name>
    <dbReference type="NCBI Taxonomy" id="41045"/>
    <lineage>
        <taxon>Eukaryota</taxon>
        <taxon>Sar</taxon>
        <taxon>Stramenopiles</taxon>
        <taxon>Oomycota</taxon>
        <taxon>Peronosporomycetes</taxon>
        <taxon>Pythiales</taxon>
        <taxon>Pythiaceae</taxon>
        <taxon>Pythium</taxon>
    </lineage>
</organism>
<feature type="compositionally biased region" description="Basic and acidic residues" evidence="4">
    <location>
        <begin position="77"/>
        <end position="86"/>
    </location>
</feature>
<name>A0A8K1CQK3_PYTOL</name>
<dbReference type="Pfam" id="PF08573">
    <property type="entry name" value="SAE2"/>
    <property type="match status" value="2"/>
</dbReference>
<reference evidence="6" key="1">
    <citation type="submission" date="2019-03" db="EMBL/GenBank/DDBJ databases">
        <title>Long read genome sequence of the mycoparasitic Pythium oligandrum ATCC 38472 isolated from sugarbeet rhizosphere.</title>
        <authorList>
            <person name="Gaulin E."/>
        </authorList>
    </citation>
    <scope>NUCLEOTIDE SEQUENCE</scope>
    <source>
        <strain evidence="6">ATCC 38472_TT</strain>
    </source>
</reference>
<evidence type="ECO:0000313" key="6">
    <source>
        <dbReference type="EMBL" id="TMW68001.1"/>
    </source>
</evidence>
<dbReference type="EMBL" id="SPLM01000003">
    <property type="protein sequence ID" value="TMW68001.1"/>
    <property type="molecule type" value="Genomic_DNA"/>
</dbReference>
<dbReference type="PANTHER" id="PTHR15107">
    <property type="entry name" value="RETINOBLASTOMA BINDING PROTEIN 8"/>
    <property type="match status" value="1"/>
</dbReference>
<protein>
    <recommendedName>
        <fullName evidence="5">DNA endonuclease activator Ctp1 C-terminal domain-containing protein</fullName>
    </recommendedName>
</protein>
<comment type="subcellular location">
    <subcellularLocation>
        <location evidence="1">Nucleus</location>
    </subcellularLocation>
</comment>
<feature type="domain" description="DNA endonuclease activator Ctp1 C-terminal" evidence="5">
    <location>
        <begin position="253"/>
        <end position="282"/>
    </location>
</feature>